<dbReference type="Proteomes" id="UP000002218">
    <property type="component" value="Chromosome"/>
</dbReference>
<accession>C8XHM0</accession>
<reference evidence="5" key="1">
    <citation type="submission" date="2009-09" db="EMBL/GenBank/DDBJ databases">
        <title>The complete genome of Nakamurella multipartita DSM 44233.</title>
        <authorList>
            <consortium name="US DOE Joint Genome Institute (JGI-PGF)"/>
            <person name="Lucas S."/>
            <person name="Copeland A."/>
            <person name="Lapidus A."/>
            <person name="Glavina del Rio T."/>
            <person name="Dalin E."/>
            <person name="Tice H."/>
            <person name="Bruce D."/>
            <person name="Goodwin L."/>
            <person name="Pitluck S."/>
            <person name="Kyrpides N."/>
            <person name="Mavromatis K."/>
            <person name="Ivanova N."/>
            <person name="Ovchinnikova G."/>
            <person name="Sims D."/>
            <person name="Meincke L."/>
            <person name="Brettin T."/>
            <person name="Detter J.C."/>
            <person name="Han C."/>
            <person name="Larimer F."/>
            <person name="Land M."/>
            <person name="Hauser L."/>
            <person name="Markowitz V."/>
            <person name="Cheng J.-F."/>
            <person name="Hugenholtz P."/>
            <person name="Woyke T."/>
            <person name="Wu D."/>
            <person name="Klenk H.-P."/>
            <person name="Eisen J.A."/>
        </authorList>
    </citation>
    <scope>NUCLEOTIDE SEQUENCE [LARGE SCALE GENOMIC DNA]</scope>
    <source>
        <strain evidence="5">ATCC 700099 / DSM 44233 / CIP 104796 / JCM 9543 / NBRC 105858 / Y-104</strain>
    </source>
</reference>
<keyword evidence="1" id="KW-0378">Hydrolase</keyword>
<dbReference type="SMART" id="SM00642">
    <property type="entry name" value="Aamy"/>
    <property type="match status" value="1"/>
</dbReference>
<dbReference type="Pfam" id="PF00128">
    <property type="entry name" value="Alpha-amylase"/>
    <property type="match status" value="1"/>
</dbReference>
<gene>
    <name evidence="4" type="ordered locus">Namu_4031</name>
</gene>
<dbReference type="InParanoid" id="C8XHM0"/>
<evidence type="ECO:0000313" key="4">
    <source>
        <dbReference type="EMBL" id="ACV80323.1"/>
    </source>
</evidence>
<dbReference type="GO" id="GO:0005975">
    <property type="term" value="P:carbohydrate metabolic process"/>
    <property type="evidence" value="ECO:0007669"/>
    <property type="project" value="InterPro"/>
</dbReference>
<organism evidence="4 5">
    <name type="scientific">Nakamurella multipartita (strain ATCC 700099 / DSM 44233 / CIP 104796 / JCM 9543 / NBRC 105858 / Y-104)</name>
    <name type="common">Microsphaera multipartita</name>
    <dbReference type="NCBI Taxonomy" id="479431"/>
    <lineage>
        <taxon>Bacteria</taxon>
        <taxon>Bacillati</taxon>
        <taxon>Actinomycetota</taxon>
        <taxon>Actinomycetes</taxon>
        <taxon>Nakamurellales</taxon>
        <taxon>Nakamurellaceae</taxon>
        <taxon>Nakamurella</taxon>
    </lineage>
</organism>
<name>C8XHM0_NAKMY</name>
<dbReference type="InterPro" id="IPR006047">
    <property type="entry name" value="GH13_cat_dom"/>
</dbReference>
<evidence type="ECO:0000256" key="2">
    <source>
        <dbReference type="ARBA" id="ARBA00023295"/>
    </source>
</evidence>
<dbReference type="STRING" id="479431.Namu_4031"/>
<dbReference type="PANTHER" id="PTHR10357">
    <property type="entry name" value="ALPHA-AMYLASE FAMILY MEMBER"/>
    <property type="match status" value="1"/>
</dbReference>
<dbReference type="HOGENOM" id="CLU_006462_6_5_11"/>
<dbReference type="CAZy" id="GH13">
    <property type="family name" value="Glycoside Hydrolase Family 13"/>
</dbReference>
<protein>
    <submittedName>
        <fullName evidence="4">Alpha amylase catalytic region</fullName>
    </submittedName>
</protein>
<evidence type="ECO:0000259" key="3">
    <source>
        <dbReference type="SMART" id="SM00642"/>
    </source>
</evidence>
<proteinExistence type="predicted"/>
<dbReference type="SUPFAM" id="SSF51445">
    <property type="entry name" value="(Trans)glycosidases"/>
    <property type="match status" value="1"/>
</dbReference>
<dbReference type="RefSeq" id="WP_015749148.1">
    <property type="nucleotide sequence ID" value="NC_013235.1"/>
</dbReference>
<dbReference type="AlphaFoldDB" id="C8XHM0"/>
<sequence length="413" mass="46081">MDVTTDRSFEQVIWWQVYPLGFGGAPIRQAHTPGHRLRRLLGWLDEVVELGCTGLLLGPICASATHGYDSVDLRRIDPRLGTEHDFDDLVAGCRSRGLRLLLDGVFSHVGRDHPLVAQALAEGPDSAAAALFDIDWSDPADPHPRVFEGHDTLVRLNHSGDAAADWVTDVLIHWLDRGADGWRLDAAYSVPPPFWARVLAATREKHPDAWFLGEVIHGDYPDFVTRSTVDSVTQYELWKAIWSSLKDGNFFELDWTLQRHNDFLDHFRPNTFIGNHDVTRIASQVGPTLVPVALTILLTVGGIPSIYYGDERGFTGVKQDRLGGDDAVRPEYPDSPADLPRNDLWRMHAGLIDVRRSRPWLAGASTESLELTNTRYRYRASGDGEHLDVELDLDRPSVLIRDAGGGTIWEHAG</sequence>
<evidence type="ECO:0000256" key="1">
    <source>
        <dbReference type="ARBA" id="ARBA00022801"/>
    </source>
</evidence>
<keyword evidence="5" id="KW-1185">Reference proteome</keyword>
<keyword evidence="2" id="KW-0326">Glycosidase</keyword>
<dbReference type="GO" id="GO:0016798">
    <property type="term" value="F:hydrolase activity, acting on glycosyl bonds"/>
    <property type="evidence" value="ECO:0007669"/>
    <property type="project" value="UniProtKB-KW"/>
</dbReference>
<reference evidence="4 5" key="2">
    <citation type="journal article" date="2010" name="Stand. Genomic Sci.">
        <title>Complete genome sequence of Nakamurella multipartita type strain (Y-104).</title>
        <authorList>
            <person name="Tice H."/>
            <person name="Mayilraj S."/>
            <person name="Sims D."/>
            <person name="Lapidus A."/>
            <person name="Nolan M."/>
            <person name="Lucas S."/>
            <person name="Glavina Del Rio T."/>
            <person name="Copeland A."/>
            <person name="Cheng J.F."/>
            <person name="Meincke L."/>
            <person name="Bruce D."/>
            <person name="Goodwin L."/>
            <person name="Pitluck S."/>
            <person name="Ivanova N."/>
            <person name="Mavromatis K."/>
            <person name="Ovchinnikova G."/>
            <person name="Pati A."/>
            <person name="Chen A."/>
            <person name="Palaniappan K."/>
            <person name="Land M."/>
            <person name="Hauser L."/>
            <person name="Chang Y.J."/>
            <person name="Jeffries C.D."/>
            <person name="Detter J.C."/>
            <person name="Brettin T."/>
            <person name="Rohde M."/>
            <person name="Goker M."/>
            <person name="Bristow J."/>
            <person name="Eisen J.A."/>
            <person name="Markowitz V."/>
            <person name="Hugenholtz P."/>
            <person name="Kyrpides N.C."/>
            <person name="Klenk H.P."/>
            <person name="Chen F."/>
        </authorList>
    </citation>
    <scope>NUCLEOTIDE SEQUENCE [LARGE SCALE GENOMIC DNA]</scope>
    <source>
        <strain evidence="5">ATCC 700099 / DSM 44233 / CIP 104796 / JCM 9543 / NBRC 105858 / Y-104</strain>
    </source>
</reference>
<evidence type="ECO:0000313" key="5">
    <source>
        <dbReference type="Proteomes" id="UP000002218"/>
    </source>
</evidence>
<dbReference type="KEGG" id="nml:Namu_4031"/>
<dbReference type="EMBL" id="CP001737">
    <property type="protein sequence ID" value="ACV80323.1"/>
    <property type="molecule type" value="Genomic_DNA"/>
</dbReference>
<feature type="domain" description="Glycosyl hydrolase family 13 catalytic" evidence="3">
    <location>
        <begin position="16"/>
        <end position="355"/>
    </location>
</feature>
<dbReference type="Gene3D" id="3.20.20.80">
    <property type="entry name" value="Glycosidases"/>
    <property type="match status" value="1"/>
</dbReference>
<dbReference type="eggNOG" id="COG0366">
    <property type="taxonomic scope" value="Bacteria"/>
</dbReference>
<dbReference type="PANTHER" id="PTHR10357:SF210">
    <property type="entry name" value="MALTODEXTRIN GLUCOSIDASE"/>
    <property type="match status" value="1"/>
</dbReference>
<dbReference type="CDD" id="cd11354">
    <property type="entry name" value="AmyAc_bac_CMD_like"/>
    <property type="match status" value="1"/>
</dbReference>
<dbReference type="InterPro" id="IPR045857">
    <property type="entry name" value="O16G_dom_2"/>
</dbReference>
<dbReference type="InterPro" id="IPR017853">
    <property type="entry name" value="GH"/>
</dbReference>
<dbReference type="Gene3D" id="3.90.400.10">
    <property type="entry name" value="Oligo-1,6-glucosidase, Domain 2"/>
    <property type="match status" value="1"/>
</dbReference>